<sequence length="111" mass="12365">MRTATYFQNHWDSLNRELEACINHTAQALLGGANSIERDVAHYGVCLGAHEPILNGHPLLESLQVTTDGLFIQLELIEEYAAFGEITTLSMPDKIVLLSVLQSELPEPRYT</sequence>
<evidence type="ECO:0000313" key="2">
    <source>
        <dbReference type="Proteomes" id="UP000075663"/>
    </source>
</evidence>
<evidence type="ECO:0000313" key="1">
    <source>
        <dbReference type="EMBL" id="KYG79341.1"/>
    </source>
</evidence>
<protein>
    <submittedName>
        <fullName evidence="1">Uncharacterized protein</fullName>
    </submittedName>
</protein>
<gene>
    <name evidence="1" type="ORF">AWW67_13280</name>
</gene>
<proteinExistence type="predicted"/>
<name>A0A150XKX5_9BACT</name>
<organism evidence="1 2">
    <name type="scientific">Roseivirga seohaensis</name>
    <dbReference type="NCBI Taxonomy" id="1914963"/>
    <lineage>
        <taxon>Bacteria</taxon>
        <taxon>Pseudomonadati</taxon>
        <taxon>Bacteroidota</taxon>
        <taxon>Cytophagia</taxon>
        <taxon>Cytophagales</taxon>
        <taxon>Roseivirgaceae</taxon>
        <taxon>Roseivirga</taxon>
    </lineage>
</organism>
<comment type="caution">
    <text evidence="1">The sequence shown here is derived from an EMBL/GenBank/DDBJ whole genome shotgun (WGS) entry which is preliminary data.</text>
</comment>
<dbReference type="EMBL" id="LRPB01000049">
    <property type="protein sequence ID" value="KYG79341.1"/>
    <property type="molecule type" value="Genomic_DNA"/>
</dbReference>
<accession>A0A150XKX5</accession>
<reference evidence="1 2" key="1">
    <citation type="submission" date="2016-01" db="EMBL/GenBank/DDBJ databases">
        <title>Genome sequencing of Roseivirga seohaensis SW-152.</title>
        <authorList>
            <person name="Selvaratnam C."/>
            <person name="Thevarajoo S."/>
            <person name="Goh K.M."/>
            <person name="Ee R."/>
            <person name="Chan K.-G."/>
            <person name="Chong C.S."/>
        </authorList>
    </citation>
    <scope>NUCLEOTIDE SEQUENCE [LARGE SCALE GENOMIC DNA]</scope>
    <source>
        <strain evidence="1 2">SW-152</strain>
    </source>
</reference>
<dbReference type="AlphaFoldDB" id="A0A150XKX5"/>
<dbReference type="RefSeq" id="WP_062303468.1">
    <property type="nucleotide sequence ID" value="NZ_LRPB01000049.1"/>
</dbReference>
<dbReference type="Proteomes" id="UP000075663">
    <property type="component" value="Unassembled WGS sequence"/>
</dbReference>
<dbReference type="STRING" id="1914963.AWW67_13280"/>